<organism evidence="2 3">
    <name type="scientific">Nocardia rhamnosiphila</name>
    <dbReference type="NCBI Taxonomy" id="426716"/>
    <lineage>
        <taxon>Bacteria</taxon>
        <taxon>Bacillati</taxon>
        <taxon>Actinomycetota</taxon>
        <taxon>Actinomycetes</taxon>
        <taxon>Mycobacteriales</taxon>
        <taxon>Nocardiaceae</taxon>
        <taxon>Nocardia</taxon>
    </lineage>
</organism>
<gene>
    <name evidence="2" type="ORF">ABZ510_24870</name>
</gene>
<dbReference type="Proteomes" id="UP001550628">
    <property type="component" value="Unassembled WGS sequence"/>
</dbReference>
<name>A0ABV2WW48_9NOCA</name>
<proteinExistence type="predicted"/>
<keyword evidence="3" id="KW-1185">Reference proteome</keyword>
<evidence type="ECO:0008006" key="4">
    <source>
        <dbReference type="Google" id="ProtNLM"/>
    </source>
</evidence>
<dbReference type="RefSeq" id="WP_356958836.1">
    <property type="nucleotide sequence ID" value="NZ_JBEYBD010000018.1"/>
</dbReference>
<dbReference type="Gene3D" id="2.30.38.10">
    <property type="entry name" value="Luciferase, Domain 3"/>
    <property type="match status" value="1"/>
</dbReference>
<sequence length="68" mass="7644">MRGEIVTYGYRGMPERTAEALDAQGWLRTGDIGTPGRAARSAHRIAPRRASPARRGYDLRRSLRAHPR</sequence>
<evidence type="ECO:0000256" key="1">
    <source>
        <dbReference type="SAM" id="MobiDB-lite"/>
    </source>
</evidence>
<evidence type="ECO:0000313" key="2">
    <source>
        <dbReference type="EMBL" id="MEU1955083.1"/>
    </source>
</evidence>
<feature type="region of interest" description="Disordered" evidence="1">
    <location>
        <begin position="30"/>
        <end position="68"/>
    </location>
</feature>
<dbReference type="EMBL" id="JBEYBF010000020">
    <property type="protein sequence ID" value="MEU1955083.1"/>
    <property type="molecule type" value="Genomic_DNA"/>
</dbReference>
<comment type="caution">
    <text evidence="2">The sequence shown here is derived from an EMBL/GenBank/DDBJ whole genome shotgun (WGS) entry which is preliminary data.</text>
</comment>
<dbReference type="SUPFAM" id="SSF56801">
    <property type="entry name" value="Acetyl-CoA synthetase-like"/>
    <property type="match status" value="1"/>
</dbReference>
<protein>
    <recommendedName>
        <fullName evidence="4">AMP-dependent synthetase/ligase domain-containing protein</fullName>
    </recommendedName>
</protein>
<reference evidence="2 3" key="1">
    <citation type="submission" date="2024-06" db="EMBL/GenBank/DDBJ databases">
        <title>The Natural Products Discovery Center: Release of the First 8490 Sequenced Strains for Exploring Actinobacteria Biosynthetic Diversity.</title>
        <authorList>
            <person name="Kalkreuter E."/>
            <person name="Kautsar S.A."/>
            <person name="Yang D."/>
            <person name="Bader C.D."/>
            <person name="Teijaro C.N."/>
            <person name="Fluegel L."/>
            <person name="Davis C.M."/>
            <person name="Simpson J.R."/>
            <person name="Lauterbach L."/>
            <person name="Steele A.D."/>
            <person name="Gui C."/>
            <person name="Meng S."/>
            <person name="Li G."/>
            <person name="Viehrig K."/>
            <person name="Ye F."/>
            <person name="Su P."/>
            <person name="Kiefer A.F."/>
            <person name="Nichols A."/>
            <person name="Cepeda A.J."/>
            <person name="Yan W."/>
            <person name="Fan B."/>
            <person name="Jiang Y."/>
            <person name="Adhikari A."/>
            <person name="Zheng C.-J."/>
            <person name="Schuster L."/>
            <person name="Cowan T.M."/>
            <person name="Smanski M.J."/>
            <person name="Chevrette M.G."/>
            <person name="De Carvalho L.P.S."/>
            <person name="Shen B."/>
        </authorList>
    </citation>
    <scope>NUCLEOTIDE SEQUENCE [LARGE SCALE GENOMIC DNA]</scope>
    <source>
        <strain evidence="2 3">NPDC019708</strain>
    </source>
</reference>
<evidence type="ECO:0000313" key="3">
    <source>
        <dbReference type="Proteomes" id="UP001550628"/>
    </source>
</evidence>
<accession>A0ABV2WW48</accession>